<organism evidence="2 3">
    <name type="scientific">Parahaliea mediterranea</name>
    <dbReference type="NCBI Taxonomy" id="651086"/>
    <lineage>
        <taxon>Bacteria</taxon>
        <taxon>Pseudomonadati</taxon>
        <taxon>Pseudomonadota</taxon>
        <taxon>Gammaproteobacteria</taxon>
        <taxon>Cellvibrionales</taxon>
        <taxon>Halieaceae</taxon>
        <taxon>Parahaliea</taxon>
    </lineage>
</organism>
<evidence type="ECO:0000313" key="3">
    <source>
        <dbReference type="Proteomes" id="UP000664303"/>
    </source>
</evidence>
<keyword evidence="1" id="KW-1133">Transmembrane helix</keyword>
<evidence type="ECO:0000313" key="2">
    <source>
        <dbReference type="EMBL" id="MBN7798074.1"/>
    </source>
</evidence>
<evidence type="ECO:0000256" key="1">
    <source>
        <dbReference type="SAM" id="Phobius"/>
    </source>
</evidence>
<dbReference type="Pfam" id="PF11067">
    <property type="entry name" value="DUF2868"/>
    <property type="match status" value="1"/>
</dbReference>
<dbReference type="RefSeq" id="WP_206561525.1">
    <property type="nucleotide sequence ID" value="NZ_JAFKCZ010000012.1"/>
</dbReference>
<keyword evidence="1" id="KW-0812">Transmembrane</keyword>
<feature type="transmembrane region" description="Helical" evidence="1">
    <location>
        <begin position="68"/>
        <end position="90"/>
    </location>
</feature>
<feature type="transmembrane region" description="Helical" evidence="1">
    <location>
        <begin position="254"/>
        <end position="277"/>
    </location>
</feature>
<dbReference type="Proteomes" id="UP000664303">
    <property type="component" value="Unassembled WGS sequence"/>
</dbReference>
<gene>
    <name evidence="2" type="ORF">JYP50_15805</name>
</gene>
<sequence>MKARPDLRDIYRLADQLERDRERPLDELKQRDHAIAADCRHGADPELLLHWLDRLAPRGDRDSREGSVALYLSRLLCPLLGFGAMAGFLLGSARGLVNVLILLGVFVVLQVLASLGAAVGLLRTASGHVPAALPASPARWVAGRSLPDDRYLREAGGVLRLLFLRFGQEWGALFTLGALLAFVLVPALSDFSFVWGSTFPLGEGVMQGLVDTLAAPWSTLLPGATVPPEVVANSRYHPALVDLDRVGIESMRGWWGFLFMCLLGYALLPRILLWLVARWIAPRLLRRTFLGYPGAELVLSRMRQPLVRTQARAGEGADDKGGAAATAPAHDVTLDGKLLLLDWGDALAGEPPSGFEELLAVGAGNSVVIGRGTLEEDRRRLHDRSGAGFDHLLVVVKSWEPPMAELADLLETLRGIPRCTLYLLPLPGKAVPHRKVEDWRAFTRGLPFAAVDVRLLNRVAAA</sequence>
<protein>
    <submittedName>
        <fullName evidence="2">DUF2868 domain-containing protein</fullName>
    </submittedName>
</protein>
<dbReference type="InterPro" id="IPR021296">
    <property type="entry name" value="DUF2868"/>
</dbReference>
<feature type="transmembrane region" description="Helical" evidence="1">
    <location>
        <begin position="170"/>
        <end position="189"/>
    </location>
</feature>
<dbReference type="EMBL" id="JAFKCZ010000012">
    <property type="protein sequence ID" value="MBN7798074.1"/>
    <property type="molecule type" value="Genomic_DNA"/>
</dbReference>
<keyword evidence="3" id="KW-1185">Reference proteome</keyword>
<comment type="caution">
    <text evidence="2">The sequence shown here is derived from an EMBL/GenBank/DDBJ whole genome shotgun (WGS) entry which is preliminary data.</text>
</comment>
<name>A0A939IJV1_9GAMM</name>
<dbReference type="AlphaFoldDB" id="A0A939IJV1"/>
<accession>A0A939IJV1</accession>
<feature type="transmembrane region" description="Helical" evidence="1">
    <location>
        <begin position="96"/>
        <end position="122"/>
    </location>
</feature>
<proteinExistence type="predicted"/>
<reference evidence="2" key="1">
    <citation type="submission" date="2021-02" db="EMBL/GenBank/DDBJ databases">
        <title>PHA producing bacteria isolated from coastal sediment in Guangdong, Shenzhen.</title>
        <authorList>
            <person name="Zheng W."/>
            <person name="Yu S."/>
            <person name="Huang Y."/>
        </authorList>
    </citation>
    <scope>NUCLEOTIDE SEQUENCE</scope>
    <source>
        <strain evidence="2">TN14-10</strain>
    </source>
</reference>
<keyword evidence="1" id="KW-0472">Membrane</keyword>